<evidence type="ECO:0000256" key="3">
    <source>
        <dbReference type="ARBA" id="ARBA00023125"/>
    </source>
</evidence>
<dbReference type="InterPro" id="IPR050389">
    <property type="entry name" value="LysR-type_TF"/>
</dbReference>
<proteinExistence type="inferred from homology"/>
<dbReference type="CDD" id="cd08466">
    <property type="entry name" value="PBP2_LeuO"/>
    <property type="match status" value="1"/>
</dbReference>
<keyword evidence="2" id="KW-0805">Transcription regulation</keyword>
<dbReference type="FunFam" id="1.10.10.10:FF:000001">
    <property type="entry name" value="LysR family transcriptional regulator"/>
    <property type="match status" value="1"/>
</dbReference>
<dbReference type="Pfam" id="PF00126">
    <property type="entry name" value="HTH_1"/>
    <property type="match status" value="1"/>
</dbReference>
<evidence type="ECO:0000313" key="7">
    <source>
        <dbReference type="Proteomes" id="UP000198367"/>
    </source>
</evidence>
<dbReference type="GO" id="GO:0003700">
    <property type="term" value="F:DNA-binding transcription factor activity"/>
    <property type="evidence" value="ECO:0007669"/>
    <property type="project" value="InterPro"/>
</dbReference>
<comment type="similarity">
    <text evidence="1">Belongs to the LysR transcriptional regulatory family.</text>
</comment>
<evidence type="ECO:0000256" key="1">
    <source>
        <dbReference type="ARBA" id="ARBA00009437"/>
    </source>
</evidence>
<dbReference type="RefSeq" id="WP_089066918.1">
    <property type="nucleotide sequence ID" value="NZ_CP022358.1"/>
</dbReference>
<dbReference type="PANTHER" id="PTHR30118">
    <property type="entry name" value="HTH-TYPE TRANSCRIPTIONAL REGULATOR LEUO-RELATED"/>
    <property type="match status" value="1"/>
</dbReference>
<dbReference type="Gene3D" id="1.10.10.10">
    <property type="entry name" value="Winged helix-like DNA-binding domain superfamily/Winged helix DNA-binding domain"/>
    <property type="match status" value="1"/>
</dbReference>
<feature type="domain" description="HTH lysR-type" evidence="5">
    <location>
        <begin position="1"/>
        <end position="58"/>
    </location>
</feature>
<dbReference type="Pfam" id="PF03466">
    <property type="entry name" value="LysR_substrate"/>
    <property type="match status" value="1"/>
</dbReference>
<sequence>MDLNLVRTFLVVAECQSYTKAAEHLQLTQPAISAAIKRLENRYGENLFIKQGRGIELSSKGQQLIPAFRQALSIIENAMNMRTQFNVCCNESLISALFPIENINLQESSPEKHHLFEHLRHEKTDIIVDSFLTRDSAFMVEEIYLEPLVVICRRDHPRIQHSITKEAFYNEEHALYSGTWDKIRAFELFANEPIEERKIALICHSIASIALNIAQSDSIAVIARTFAEQWADKLNLQILTCPFKTDFIPYHLVYHKREIKNPYHKKIREEIKAKIKALDRH</sequence>
<keyword evidence="3" id="KW-0238">DNA-binding</keyword>
<dbReference type="Gene3D" id="3.40.190.10">
    <property type="entry name" value="Periplasmic binding protein-like II"/>
    <property type="match status" value="2"/>
</dbReference>
<dbReference type="AlphaFoldDB" id="A0A220UII2"/>
<keyword evidence="7" id="KW-1185">Reference proteome</keyword>
<protein>
    <submittedName>
        <fullName evidence="6">LysR family transcriptional regulator</fullName>
    </submittedName>
</protein>
<name>A0A220UII2_9GAMM</name>
<dbReference type="PRINTS" id="PR00039">
    <property type="entry name" value="HTHLYSR"/>
</dbReference>
<dbReference type="PROSITE" id="PS50931">
    <property type="entry name" value="HTH_LYSR"/>
    <property type="match status" value="1"/>
</dbReference>
<organism evidence="6 7">
    <name type="scientific">Shewanella bicestrii</name>
    <dbReference type="NCBI Taxonomy" id="2018305"/>
    <lineage>
        <taxon>Bacteria</taxon>
        <taxon>Pseudomonadati</taxon>
        <taxon>Pseudomonadota</taxon>
        <taxon>Gammaproteobacteria</taxon>
        <taxon>Alteromonadales</taxon>
        <taxon>Shewanellaceae</taxon>
        <taxon>Shewanella</taxon>
    </lineage>
</organism>
<evidence type="ECO:0000256" key="2">
    <source>
        <dbReference type="ARBA" id="ARBA00023015"/>
    </source>
</evidence>
<evidence type="ECO:0000313" key="6">
    <source>
        <dbReference type="EMBL" id="ASK67905.1"/>
    </source>
</evidence>
<evidence type="ECO:0000259" key="5">
    <source>
        <dbReference type="PROSITE" id="PS50931"/>
    </source>
</evidence>
<accession>A0A220UII2</accession>
<keyword evidence="4" id="KW-0804">Transcription</keyword>
<dbReference type="SUPFAM" id="SSF46785">
    <property type="entry name" value="Winged helix' DNA-binding domain"/>
    <property type="match status" value="1"/>
</dbReference>
<evidence type="ECO:0000256" key="4">
    <source>
        <dbReference type="ARBA" id="ARBA00023163"/>
    </source>
</evidence>
<gene>
    <name evidence="6" type="ORF">CF168_02970</name>
</gene>
<dbReference type="KEGG" id="sbj:CF168_02970"/>
<dbReference type="InterPro" id="IPR005119">
    <property type="entry name" value="LysR_subst-bd"/>
</dbReference>
<dbReference type="Proteomes" id="UP000198367">
    <property type="component" value="Chromosome"/>
</dbReference>
<dbReference type="InterPro" id="IPR036390">
    <property type="entry name" value="WH_DNA-bd_sf"/>
</dbReference>
<dbReference type="InterPro" id="IPR036388">
    <property type="entry name" value="WH-like_DNA-bd_sf"/>
</dbReference>
<dbReference type="InterPro" id="IPR000847">
    <property type="entry name" value="LysR_HTH_N"/>
</dbReference>
<dbReference type="PANTHER" id="PTHR30118:SF6">
    <property type="entry name" value="HTH-TYPE TRANSCRIPTIONAL REGULATOR LEUO"/>
    <property type="match status" value="1"/>
</dbReference>
<reference evidence="6 7" key="1">
    <citation type="submission" date="2017-07" db="EMBL/GenBank/DDBJ databases">
        <title>Phenotypical and genomic characterization of a clinical isolate of Shewanella bicestrii sp. nov. producing an extended-spectrum beta-lactamase and a new oxacillinase variant.</title>
        <authorList>
            <person name="Jousset A.B."/>
            <person name="Bonnin R.A."/>
            <person name="Girlich D."/>
            <person name="Dabos L."/>
            <person name="Potron A."/>
            <person name="Dortet L."/>
            <person name="Glaser P."/>
            <person name="Naas T."/>
        </authorList>
    </citation>
    <scope>NUCLEOTIDE SEQUENCE [LARGE SCALE GENOMIC DNA]</scope>
    <source>
        <strain evidence="6 7">JAB-1</strain>
    </source>
</reference>
<dbReference type="GO" id="GO:0003677">
    <property type="term" value="F:DNA binding"/>
    <property type="evidence" value="ECO:0007669"/>
    <property type="project" value="UniProtKB-KW"/>
</dbReference>
<dbReference type="SUPFAM" id="SSF53850">
    <property type="entry name" value="Periplasmic binding protein-like II"/>
    <property type="match status" value="1"/>
</dbReference>
<dbReference type="EMBL" id="CP022358">
    <property type="protein sequence ID" value="ASK67905.1"/>
    <property type="molecule type" value="Genomic_DNA"/>
</dbReference>